<evidence type="ECO:0000313" key="1">
    <source>
        <dbReference type="EMBL" id="OGF98339.1"/>
    </source>
</evidence>
<organism evidence="1 2">
    <name type="scientific">Candidatus Glassbacteria bacterium GWA2_58_10</name>
    <dbReference type="NCBI Taxonomy" id="1817865"/>
    <lineage>
        <taxon>Bacteria</taxon>
        <taxon>Candidatus Glassiibacteriota</taxon>
    </lineage>
</organism>
<gene>
    <name evidence="1" type="ORF">A2Z86_00345</name>
</gene>
<dbReference type="PANTHER" id="PTHR34874">
    <property type="entry name" value="PROTEIN YCHN"/>
    <property type="match status" value="1"/>
</dbReference>
<dbReference type="EMBL" id="MFIV01000123">
    <property type="protein sequence ID" value="OGF98339.1"/>
    <property type="molecule type" value="Genomic_DNA"/>
</dbReference>
<dbReference type="GO" id="GO:0005829">
    <property type="term" value="C:cytosol"/>
    <property type="evidence" value="ECO:0007669"/>
    <property type="project" value="TreeGrafter"/>
</dbReference>
<proteinExistence type="predicted"/>
<dbReference type="InterPro" id="IPR027396">
    <property type="entry name" value="DsrEFH-like"/>
</dbReference>
<dbReference type="SUPFAM" id="SSF75169">
    <property type="entry name" value="DsrEFH-like"/>
    <property type="match status" value="1"/>
</dbReference>
<accession>A0A1F5YDX0</accession>
<dbReference type="PANTHER" id="PTHR34874:SF1">
    <property type="entry name" value="PROTEIN YCHN"/>
    <property type="match status" value="1"/>
</dbReference>
<dbReference type="AlphaFoldDB" id="A0A1F5YDX0"/>
<reference evidence="1 2" key="1">
    <citation type="journal article" date="2016" name="Nat. Commun.">
        <title>Thousands of microbial genomes shed light on interconnected biogeochemical processes in an aquifer system.</title>
        <authorList>
            <person name="Anantharaman K."/>
            <person name="Brown C.T."/>
            <person name="Hug L.A."/>
            <person name="Sharon I."/>
            <person name="Castelle C.J."/>
            <person name="Probst A.J."/>
            <person name="Thomas B.C."/>
            <person name="Singh A."/>
            <person name="Wilkins M.J."/>
            <person name="Karaoz U."/>
            <person name="Brodie E.L."/>
            <person name="Williams K.H."/>
            <person name="Hubbard S.S."/>
            <person name="Banfield J.F."/>
        </authorList>
    </citation>
    <scope>NUCLEOTIDE SEQUENCE [LARGE SCALE GENOMIC DNA]</scope>
</reference>
<dbReference type="Gene3D" id="3.40.1260.10">
    <property type="entry name" value="DsrEFH-like"/>
    <property type="match status" value="1"/>
</dbReference>
<dbReference type="Pfam" id="PF02635">
    <property type="entry name" value="DsrE"/>
    <property type="match status" value="1"/>
</dbReference>
<protein>
    <submittedName>
        <fullName evidence="1">Sulfur reduction protein DsrE</fullName>
    </submittedName>
</protein>
<name>A0A1F5YDX0_9BACT</name>
<sequence length="115" mass="12737">MTLLLILNRRPYDGTDVTWNALRLAAQALKDSLRVRIFLMNDSVDLARAGLKKEGDFDLQKMLLDAIAQGVEVKLCKTCITRCGIGEGGTRPEVAVGTMPELVEWIADSERVVTF</sequence>
<comment type="caution">
    <text evidence="1">The sequence shown here is derived from an EMBL/GenBank/DDBJ whole genome shotgun (WGS) entry which is preliminary data.</text>
</comment>
<evidence type="ECO:0000313" key="2">
    <source>
        <dbReference type="Proteomes" id="UP000176992"/>
    </source>
</evidence>
<dbReference type="Proteomes" id="UP000176992">
    <property type="component" value="Unassembled WGS sequence"/>
</dbReference>
<dbReference type="InterPro" id="IPR003787">
    <property type="entry name" value="Sulphur_relay_DsrE/F-like"/>
</dbReference>